<accession>A0A1H7AFE5</accession>
<evidence type="ECO:0000313" key="1">
    <source>
        <dbReference type="EMBL" id="SEJ64088.1"/>
    </source>
</evidence>
<dbReference type="Proteomes" id="UP000199662">
    <property type="component" value="Unassembled WGS sequence"/>
</dbReference>
<dbReference type="STRING" id="84035.SAMN05660742_112104"/>
<sequence length="173" mass="19459">MVKKFEQEKKPNMDGVNLLVSILVCYPEIGTISIEPKDDSLKMTFVLGKVPETGEFEATKEFILNSILTYHTLEGFENAEIQISLNQQDSVAFINILRDMNTISKGEIALISTLMKEHFGTILVSDASEEDAEEADMIQDEFIDHMIGSMKINHASEKLVGIREDGRVMVFNK</sequence>
<proteinExistence type="predicted"/>
<dbReference type="AlphaFoldDB" id="A0A1H7AFE5"/>
<protein>
    <submittedName>
        <fullName evidence="1">Uncharacterized protein</fullName>
    </submittedName>
</protein>
<reference evidence="1 2" key="1">
    <citation type="submission" date="2016-10" db="EMBL/GenBank/DDBJ databases">
        <authorList>
            <person name="de Groot N.N."/>
        </authorList>
    </citation>
    <scope>NUCLEOTIDE SEQUENCE [LARGE SCALE GENOMIC DNA]</scope>
    <source>
        <strain evidence="1 2">DSM 2179</strain>
    </source>
</reference>
<dbReference type="RefSeq" id="WP_019554718.1">
    <property type="nucleotide sequence ID" value="NZ_FNZK01000012.1"/>
</dbReference>
<organism evidence="1 2">
    <name type="scientific">Propionispira arboris</name>
    <dbReference type="NCBI Taxonomy" id="84035"/>
    <lineage>
        <taxon>Bacteria</taxon>
        <taxon>Bacillati</taxon>
        <taxon>Bacillota</taxon>
        <taxon>Negativicutes</taxon>
        <taxon>Selenomonadales</taxon>
        <taxon>Selenomonadaceae</taxon>
        <taxon>Propionispira</taxon>
    </lineage>
</organism>
<dbReference type="EMBL" id="FNZK01000012">
    <property type="protein sequence ID" value="SEJ64088.1"/>
    <property type="molecule type" value="Genomic_DNA"/>
</dbReference>
<name>A0A1H7AFE5_9FIRM</name>
<gene>
    <name evidence="1" type="ORF">SAMN05660742_112104</name>
</gene>
<evidence type="ECO:0000313" key="2">
    <source>
        <dbReference type="Proteomes" id="UP000199662"/>
    </source>
</evidence>
<keyword evidence="2" id="KW-1185">Reference proteome</keyword>